<dbReference type="InterPro" id="IPR036568">
    <property type="entry name" value="GGCT-like_sf"/>
</dbReference>
<accession>I3YDQ3</accession>
<reference evidence="6 7" key="1">
    <citation type="submission" date="2012-06" db="EMBL/GenBank/DDBJ databases">
        <title>Complete sequence of Thiocystis violascens DSM 198.</title>
        <authorList>
            <consortium name="US DOE Joint Genome Institute"/>
            <person name="Lucas S."/>
            <person name="Han J."/>
            <person name="Lapidus A."/>
            <person name="Cheng J.-F."/>
            <person name="Goodwin L."/>
            <person name="Pitluck S."/>
            <person name="Peters L."/>
            <person name="Ovchinnikova G."/>
            <person name="Teshima H."/>
            <person name="Detter J.C."/>
            <person name="Han C."/>
            <person name="Tapia R."/>
            <person name="Land M."/>
            <person name="Hauser L."/>
            <person name="Kyrpides N."/>
            <person name="Ivanova N."/>
            <person name="Pagani I."/>
            <person name="Vogl K."/>
            <person name="Liu Z."/>
            <person name="Frigaard N.-U."/>
            <person name="Bryant D."/>
            <person name="Woyke T."/>
        </authorList>
    </citation>
    <scope>NUCLEOTIDE SEQUENCE [LARGE SCALE GENOMIC DNA]</scope>
    <source>
        <strain evidence="7">ATCC 17096 / DSM 198 / 6111</strain>
    </source>
</reference>
<evidence type="ECO:0000256" key="4">
    <source>
        <dbReference type="SAM" id="MobiDB-lite"/>
    </source>
</evidence>
<dbReference type="Gene3D" id="3.10.490.10">
    <property type="entry name" value="Gamma-glutamyl cyclotransferase-like"/>
    <property type="match status" value="1"/>
</dbReference>
<dbReference type="eggNOG" id="COG2105">
    <property type="taxonomic scope" value="Bacteria"/>
</dbReference>
<gene>
    <name evidence="6" type="ordered locus">Thivi_3246</name>
</gene>
<evidence type="ECO:0000256" key="2">
    <source>
        <dbReference type="PIRSR" id="PIRSR639126-1"/>
    </source>
</evidence>
<dbReference type="InterPro" id="IPR013024">
    <property type="entry name" value="GGCT-like"/>
</dbReference>
<feature type="domain" description="Gamma-glutamylcyclotransferase AIG2-like" evidence="5">
    <location>
        <begin position="5"/>
        <end position="113"/>
    </location>
</feature>
<dbReference type="InterPro" id="IPR039126">
    <property type="entry name" value="GGACT"/>
</dbReference>
<dbReference type="GO" id="GO:0005829">
    <property type="term" value="C:cytosol"/>
    <property type="evidence" value="ECO:0007669"/>
    <property type="project" value="TreeGrafter"/>
</dbReference>
<dbReference type="STRING" id="765911.Thivi_3246"/>
<evidence type="ECO:0000256" key="1">
    <source>
        <dbReference type="ARBA" id="ARBA00008861"/>
    </source>
</evidence>
<keyword evidence="7" id="KW-1185">Reference proteome</keyword>
<dbReference type="OrthoDB" id="482277at2"/>
<organism evidence="6 7">
    <name type="scientific">Thiocystis violascens (strain ATCC 17096 / DSM 198 / 6111)</name>
    <name type="common">Chromatium violascens</name>
    <dbReference type="NCBI Taxonomy" id="765911"/>
    <lineage>
        <taxon>Bacteria</taxon>
        <taxon>Pseudomonadati</taxon>
        <taxon>Pseudomonadota</taxon>
        <taxon>Gammaproteobacteria</taxon>
        <taxon>Chromatiales</taxon>
        <taxon>Chromatiaceae</taxon>
        <taxon>Thiocystis</taxon>
    </lineage>
</organism>
<evidence type="ECO:0000259" key="5">
    <source>
        <dbReference type="Pfam" id="PF06094"/>
    </source>
</evidence>
<dbReference type="Proteomes" id="UP000006062">
    <property type="component" value="Chromosome"/>
</dbReference>
<protein>
    <recommendedName>
        <fullName evidence="3">Gamma-glutamylcyclotransferase family protein</fullName>
    </recommendedName>
</protein>
<dbReference type="CDD" id="cd06661">
    <property type="entry name" value="GGCT_like"/>
    <property type="match status" value="1"/>
</dbReference>
<proteinExistence type="inferred from homology"/>
<dbReference type="EMBL" id="CP003154">
    <property type="protein sequence ID" value="AFL75121.1"/>
    <property type="molecule type" value="Genomic_DNA"/>
</dbReference>
<feature type="active site" description="Proton acceptor" evidence="2">
    <location>
        <position position="74"/>
    </location>
</feature>
<evidence type="ECO:0000313" key="6">
    <source>
        <dbReference type="EMBL" id="AFL75121.1"/>
    </source>
</evidence>
<name>I3YDQ3_THIV6</name>
<comment type="similarity">
    <text evidence="1 3">Belongs to the gamma-glutamylcyclotransferase family.</text>
</comment>
<dbReference type="PANTHER" id="PTHR12510:SF4">
    <property type="entry name" value="GAMMA-GLUTAMYLAMINECYCLOTRANSFERASE"/>
    <property type="match status" value="1"/>
</dbReference>
<sequence length="174" mass="19216">MRHRVFVYGTLLRGEVNHRLLNGADWLGPHRTAPCFTLYRVGAYPGAARGGATAIVGEVYALDGAGLRQLDRLEDYPILYDRHLIATPYGRAWIYVYRGRLRDRPVIGGGDWRAFAADPQSLRAAGVRCVRDPKTRHRRSSPSTASDAITTKIEERACPKKAVSPSILSNGKAS</sequence>
<dbReference type="HOGENOM" id="CLU_083466_5_2_6"/>
<dbReference type="SUPFAM" id="SSF110857">
    <property type="entry name" value="Gamma-glutamyl cyclotransferase-like"/>
    <property type="match status" value="1"/>
</dbReference>
<evidence type="ECO:0000313" key="7">
    <source>
        <dbReference type="Proteomes" id="UP000006062"/>
    </source>
</evidence>
<dbReference type="InterPro" id="IPR009288">
    <property type="entry name" value="AIG2-like_dom"/>
</dbReference>
<evidence type="ECO:0000256" key="3">
    <source>
        <dbReference type="RuleBase" id="RU367036"/>
    </source>
</evidence>
<dbReference type="GO" id="GO:0061929">
    <property type="term" value="F:gamma-glutamylaminecyclotransferase activity"/>
    <property type="evidence" value="ECO:0007669"/>
    <property type="project" value="InterPro"/>
</dbReference>
<dbReference type="Pfam" id="PF06094">
    <property type="entry name" value="GGACT"/>
    <property type="match status" value="1"/>
</dbReference>
<dbReference type="KEGG" id="tvi:Thivi_3246"/>
<dbReference type="PANTHER" id="PTHR12510">
    <property type="entry name" value="TROPONIN C-AKIN-1 PROTEIN"/>
    <property type="match status" value="1"/>
</dbReference>
<dbReference type="AlphaFoldDB" id="I3YDQ3"/>
<feature type="region of interest" description="Disordered" evidence="4">
    <location>
        <begin position="132"/>
        <end position="174"/>
    </location>
</feature>